<keyword evidence="4" id="KW-1133">Transmembrane helix</keyword>
<dbReference type="InterPro" id="IPR017939">
    <property type="entry name" value="G-Glutamylcylcotransferase"/>
</dbReference>
<dbReference type="EMBL" id="JBHFEH010000070">
    <property type="protein sequence ID" value="KAL2049151.1"/>
    <property type="molecule type" value="Genomic_DNA"/>
</dbReference>
<accession>A0ABR4AU90</accession>
<organism evidence="5 6">
    <name type="scientific">Lepraria finkii</name>
    <dbReference type="NCBI Taxonomy" id="1340010"/>
    <lineage>
        <taxon>Eukaryota</taxon>
        <taxon>Fungi</taxon>
        <taxon>Dikarya</taxon>
        <taxon>Ascomycota</taxon>
        <taxon>Pezizomycotina</taxon>
        <taxon>Lecanoromycetes</taxon>
        <taxon>OSLEUM clade</taxon>
        <taxon>Lecanoromycetidae</taxon>
        <taxon>Lecanorales</taxon>
        <taxon>Lecanorineae</taxon>
        <taxon>Stereocaulaceae</taxon>
        <taxon>Lepraria</taxon>
    </lineage>
</organism>
<feature type="transmembrane region" description="Helical" evidence="4">
    <location>
        <begin position="335"/>
        <end position="354"/>
    </location>
</feature>
<protein>
    <recommendedName>
        <fullName evidence="1">gamma-glutamylcyclotransferase</fullName>
        <ecNumber evidence="1">4.3.2.9</ecNumber>
    </recommendedName>
</protein>
<sequence length="435" mass="48497">MHFHDFIQAVLRVPKHMGAGSPTEILICPTAMLASTEPQRAPGNMAAGSHAVTVLKKIKKVDFATAEEHLKPKMCKTWLPSPSKRRKMESLQEHPLNLQDANTDPLQQLGANPTQPQTVFYLAYGSNLSSETFQGRRGIRPLSQLNVVVPELGMTFDLAGLPYVEPCFANTKYRNPAPSPPPSVSEPEKSDFLPSRSKKPKYHKSRWKKGLVGVVYEVTKADFAHIIATEGGGASYQDVLVSCYELPAGDNAVPECPTTETFKAHTLYSPVYPPGTEPPSKGGRFSRPDPDYAQPSARYLKLITDGADEHSLPEEYKKYLRQLRPYTVTNQKQRLGAFIFGMIWLPFMTLLLRLNNRFADKKGRAPAWLVAITGAIFRGMWMSYDGFFCKLFGDGERTVYHDNGDDGEGGDMEKGGMRSMDGSLDEKWRDISYVL</sequence>
<dbReference type="EC" id="4.3.2.9" evidence="1"/>
<keyword evidence="4" id="KW-0472">Membrane</keyword>
<evidence type="ECO:0000256" key="3">
    <source>
        <dbReference type="SAM" id="MobiDB-lite"/>
    </source>
</evidence>
<keyword evidence="4" id="KW-0812">Transmembrane</keyword>
<dbReference type="Proteomes" id="UP001590951">
    <property type="component" value="Unassembled WGS sequence"/>
</dbReference>
<dbReference type="PANTHER" id="PTHR12935">
    <property type="entry name" value="GAMMA-GLUTAMYLCYCLOTRANSFERASE"/>
    <property type="match status" value="1"/>
</dbReference>
<proteinExistence type="predicted"/>
<dbReference type="Gene3D" id="3.10.490.10">
    <property type="entry name" value="Gamma-glutamyl cyclotransferase-like"/>
    <property type="match status" value="1"/>
</dbReference>
<keyword evidence="2" id="KW-0456">Lyase</keyword>
<evidence type="ECO:0000256" key="2">
    <source>
        <dbReference type="ARBA" id="ARBA00023239"/>
    </source>
</evidence>
<feature type="transmembrane region" description="Helical" evidence="4">
    <location>
        <begin position="366"/>
        <end position="384"/>
    </location>
</feature>
<comment type="caution">
    <text evidence="5">The sequence shown here is derived from an EMBL/GenBank/DDBJ whole genome shotgun (WGS) entry which is preliminary data.</text>
</comment>
<gene>
    <name evidence="5" type="ORF">ABVK25_010580</name>
</gene>
<reference evidence="5 6" key="1">
    <citation type="submission" date="2024-09" db="EMBL/GenBank/DDBJ databases">
        <title>Rethinking Asexuality: The Enigmatic Case of Functional Sexual Genes in Lepraria (Stereocaulaceae).</title>
        <authorList>
            <person name="Doellman M."/>
            <person name="Sun Y."/>
            <person name="Barcenas-Pena A."/>
            <person name="Lumbsch H.T."/>
            <person name="Grewe F."/>
        </authorList>
    </citation>
    <scope>NUCLEOTIDE SEQUENCE [LARGE SCALE GENOMIC DNA]</scope>
    <source>
        <strain evidence="5 6">Grewe 0041</strain>
    </source>
</reference>
<evidence type="ECO:0000313" key="6">
    <source>
        <dbReference type="Proteomes" id="UP001590951"/>
    </source>
</evidence>
<feature type="region of interest" description="Disordered" evidence="3">
    <location>
        <begin position="174"/>
        <end position="200"/>
    </location>
</feature>
<evidence type="ECO:0000256" key="4">
    <source>
        <dbReference type="SAM" id="Phobius"/>
    </source>
</evidence>
<keyword evidence="6" id="KW-1185">Reference proteome</keyword>
<name>A0ABR4AU90_9LECA</name>
<evidence type="ECO:0000256" key="1">
    <source>
        <dbReference type="ARBA" id="ARBA00012346"/>
    </source>
</evidence>
<evidence type="ECO:0000313" key="5">
    <source>
        <dbReference type="EMBL" id="KAL2049151.1"/>
    </source>
</evidence>
<dbReference type="PANTHER" id="PTHR12935:SF0">
    <property type="entry name" value="GAMMA-GLUTAMYLCYCLOTRANSFERASE"/>
    <property type="match status" value="1"/>
</dbReference>